<evidence type="ECO:0008006" key="3">
    <source>
        <dbReference type="Google" id="ProtNLM"/>
    </source>
</evidence>
<dbReference type="KEGG" id="kphy:AOZ06_07780"/>
<dbReference type="InterPro" id="IPR057369">
    <property type="entry name" value="VG15"/>
</dbReference>
<dbReference type="Pfam" id="PF25310">
    <property type="entry name" value="VG15"/>
    <property type="match status" value="1"/>
</dbReference>
<accession>A0A0N9HXB9</accession>
<gene>
    <name evidence="1" type="ORF">AOZ06_07780</name>
</gene>
<proteinExistence type="predicted"/>
<organism evidence="1 2">
    <name type="scientific">Kibdelosporangium phytohabitans</name>
    <dbReference type="NCBI Taxonomy" id="860235"/>
    <lineage>
        <taxon>Bacteria</taxon>
        <taxon>Bacillati</taxon>
        <taxon>Actinomycetota</taxon>
        <taxon>Actinomycetes</taxon>
        <taxon>Pseudonocardiales</taxon>
        <taxon>Pseudonocardiaceae</taxon>
        <taxon>Kibdelosporangium</taxon>
    </lineage>
</organism>
<dbReference type="Proteomes" id="UP000063699">
    <property type="component" value="Chromosome"/>
</dbReference>
<sequence>MWREVGEFDEWRSRLAELLVVLTGAQQSAAQQADRYLDRVLGTQNIDPDAVGLVRPQAVAGVASDGRELATLLAQPITAAKLAVAAGASQVEGLAVGLATLQMLVRTQVADAGRAADTVAMVARPNAGGYTRMTVGKSCARCVILAGRWYRWSAGFKRHPQCNCTMVPSREALASDLRMDPRRQIEAGLVTGLSQREREAIALGADPSQVVNAQRGVKTAGGVESTTTGTTRRGVAGARILARDLVRAGGQDVTEQTFTNLTLDRLTTAGRLAELQQRGETFTRLTKTGREQQYAYRFARSPRLTPDQILASASSRDEAIRLLTNNGYII</sequence>
<reference evidence="1 2" key="1">
    <citation type="submission" date="2015-07" db="EMBL/GenBank/DDBJ databases">
        <title>Genome sequencing of Kibdelosporangium phytohabitans.</title>
        <authorList>
            <person name="Qin S."/>
            <person name="Xing K."/>
        </authorList>
    </citation>
    <scope>NUCLEOTIDE SEQUENCE [LARGE SCALE GENOMIC DNA]</scope>
    <source>
        <strain evidence="1 2">KLBMP1111</strain>
    </source>
</reference>
<name>A0A0N9HXB9_9PSEU</name>
<evidence type="ECO:0000313" key="1">
    <source>
        <dbReference type="EMBL" id="ALG06843.1"/>
    </source>
</evidence>
<protein>
    <recommendedName>
        <fullName evidence="3">Phage head morphogenesis domain-containing protein</fullName>
    </recommendedName>
</protein>
<dbReference type="STRING" id="860235.AOZ06_07780"/>
<dbReference type="AlphaFoldDB" id="A0A0N9HXB9"/>
<evidence type="ECO:0000313" key="2">
    <source>
        <dbReference type="Proteomes" id="UP000063699"/>
    </source>
</evidence>
<dbReference type="EMBL" id="CP012752">
    <property type="protein sequence ID" value="ALG06843.1"/>
    <property type="molecule type" value="Genomic_DNA"/>
</dbReference>
<keyword evidence="2" id="KW-1185">Reference proteome</keyword>